<evidence type="ECO:0000313" key="4">
    <source>
        <dbReference type="Proteomes" id="UP000198341"/>
    </source>
</evidence>
<organism evidence="3 4">
    <name type="scientific">Bathycoccus prasinos</name>
    <dbReference type="NCBI Taxonomy" id="41875"/>
    <lineage>
        <taxon>Eukaryota</taxon>
        <taxon>Viridiplantae</taxon>
        <taxon>Chlorophyta</taxon>
        <taxon>Mamiellophyceae</taxon>
        <taxon>Mamiellales</taxon>
        <taxon>Bathycoccaceae</taxon>
        <taxon>Bathycoccus</taxon>
    </lineage>
</organism>
<protein>
    <recommendedName>
        <fullName evidence="2">N-acetyltransferase domain-containing protein</fullName>
    </recommendedName>
</protein>
<dbReference type="GO" id="GO:0016747">
    <property type="term" value="F:acyltransferase activity, transferring groups other than amino-acyl groups"/>
    <property type="evidence" value="ECO:0007669"/>
    <property type="project" value="InterPro"/>
</dbReference>
<evidence type="ECO:0000259" key="2">
    <source>
        <dbReference type="Pfam" id="PF00583"/>
    </source>
</evidence>
<gene>
    <name evidence="3" type="ordered locus">Bathy10g01180</name>
</gene>
<dbReference type="EMBL" id="FO082269">
    <property type="protein sequence ID" value="CCO18195.1"/>
    <property type="molecule type" value="Genomic_DNA"/>
</dbReference>
<reference evidence="3 4" key="1">
    <citation type="submission" date="2011-10" db="EMBL/GenBank/DDBJ databases">
        <authorList>
            <person name="Genoscope - CEA"/>
        </authorList>
    </citation>
    <scope>NUCLEOTIDE SEQUENCE [LARGE SCALE GENOMIC DNA]</scope>
    <source>
        <strain evidence="3 4">RCC 1105</strain>
    </source>
</reference>
<dbReference type="KEGG" id="bpg:Bathy10g01180"/>
<dbReference type="RefSeq" id="XP_007510662.1">
    <property type="nucleotide sequence ID" value="XM_007510600.1"/>
</dbReference>
<accession>K8F082</accession>
<evidence type="ECO:0000313" key="3">
    <source>
        <dbReference type="EMBL" id="CCO18195.1"/>
    </source>
</evidence>
<feature type="compositionally biased region" description="Basic residues" evidence="1">
    <location>
        <begin position="27"/>
        <end position="38"/>
    </location>
</feature>
<sequence>MLFARVDEEELLEESDSEVSEMDHGRGGRVKRRRRRRRSEYWKRSSSSSLENVLPTEEKEGGSAGGGFVVVAERSEQTTSGFVANEEKAEVTSAKKKKSDEVSDPVYRLLRYAQREDDEQMKRFATVPEGFDIALVNEREVSADARLKQLNKLFQREDERIGDISKDVKECFGLVLEDARTREAVGYALFHDRKVHEWEATKKLTVSPPRLSHVFVKQEYRRRGFGTALVSRWIKEFAIDAKAFAVDMPNGKMLKLLKHARCEVAVEKSGFEAGTIHFLNLPI</sequence>
<dbReference type="Proteomes" id="UP000198341">
    <property type="component" value="Chromosome 10"/>
</dbReference>
<feature type="region of interest" description="Disordered" evidence="1">
    <location>
        <begin position="1"/>
        <end position="66"/>
    </location>
</feature>
<dbReference type="Pfam" id="PF00583">
    <property type="entry name" value="Acetyltransf_1"/>
    <property type="match status" value="1"/>
</dbReference>
<keyword evidence="4" id="KW-1185">Reference proteome</keyword>
<dbReference type="SUPFAM" id="SSF55729">
    <property type="entry name" value="Acyl-CoA N-acyltransferases (Nat)"/>
    <property type="match status" value="1"/>
</dbReference>
<dbReference type="GeneID" id="19013195"/>
<dbReference type="AlphaFoldDB" id="K8F082"/>
<dbReference type="InterPro" id="IPR016181">
    <property type="entry name" value="Acyl_CoA_acyltransferase"/>
</dbReference>
<dbReference type="InterPro" id="IPR000182">
    <property type="entry name" value="GNAT_dom"/>
</dbReference>
<proteinExistence type="predicted"/>
<evidence type="ECO:0000256" key="1">
    <source>
        <dbReference type="SAM" id="MobiDB-lite"/>
    </source>
</evidence>
<dbReference type="Gene3D" id="3.40.630.30">
    <property type="match status" value="1"/>
</dbReference>
<feature type="compositionally biased region" description="Acidic residues" evidence="1">
    <location>
        <begin position="7"/>
        <end position="20"/>
    </location>
</feature>
<name>K8F082_9CHLO</name>
<dbReference type="OrthoDB" id="498728at2759"/>
<feature type="domain" description="N-acetyltransferase" evidence="2">
    <location>
        <begin position="168"/>
        <end position="257"/>
    </location>
</feature>
<dbReference type="CDD" id="cd04301">
    <property type="entry name" value="NAT_SF"/>
    <property type="match status" value="1"/>
</dbReference>